<feature type="domain" description="ODAD1 central coiled coil region" evidence="4">
    <location>
        <begin position="140"/>
        <end position="369"/>
    </location>
</feature>
<evidence type="ECO:0000259" key="4">
    <source>
        <dbReference type="Pfam" id="PF21773"/>
    </source>
</evidence>
<dbReference type="InterPro" id="IPR049258">
    <property type="entry name" value="ODAD1_CC"/>
</dbReference>
<dbReference type="eggNOG" id="ENOG502QSIU">
    <property type="taxonomic scope" value="Eukaryota"/>
</dbReference>
<protein>
    <recommendedName>
        <fullName evidence="4">ODAD1 central coiled coil region domain-containing protein</fullName>
    </recommendedName>
</protein>
<dbReference type="InParanoid" id="F2UAT2"/>
<dbReference type="InterPro" id="IPR051876">
    <property type="entry name" value="ODA-DC/CCD"/>
</dbReference>
<dbReference type="STRING" id="946362.F2UAT2"/>
<proteinExistence type="predicted"/>
<evidence type="ECO:0000256" key="2">
    <source>
        <dbReference type="SAM" id="Coils"/>
    </source>
</evidence>
<dbReference type="EMBL" id="GL832966">
    <property type="protein sequence ID" value="EGD73498.1"/>
    <property type="molecule type" value="Genomic_DNA"/>
</dbReference>
<dbReference type="FunCoup" id="F2UAT2">
    <property type="interactions" value="34"/>
</dbReference>
<sequence>MTRRLREDDDDHGFQDVELSTLQRQFRVAEGYRKAYSEESHNTLRKQEEQIAKLTKDNEFLMSELKLADAAERTEQKVAQTCATMSSVLQKHEDEVAQEKSRNDELGKEIRDMERKLAQKRRNVGGASGVEERKAKVNAQISTMENRLEKMLKKYNATLTENAKLRETIDHLKQERKVFDTMHRRIEKDLGDVKRRTAAVVEQSHKAHEARDEAQNKIAALEEKAAKELQLYNLEIKELSRVLEHDRKLKTFMGVKALPRNLEEVPVSQKRKTKAADSPETMVQTYDEAFRKIKATTGIEDTTKLVDLFIEVEDQNFSLFNLVNELNNEIEKTQEQRTNELLQLQALLDQKEKETWETKEMELREQLEDDLEFDPTKTLGPKPVPGGLLGTGPAQPVPSEAVIPTNIADDIESLTEEEEDLTRPLSHAEMKQKLMATMSRKAKA</sequence>
<dbReference type="RefSeq" id="XP_004993780.1">
    <property type="nucleotide sequence ID" value="XM_004993723.1"/>
</dbReference>
<feature type="region of interest" description="Disordered" evidence="3">
    <location>
        <begin position="415"/>
        <end position="444"/>
    </location>
</feature>
<dbReference type="PANTHER" id="PTHR21694">
    <property type="entry name" value="COILED-COIL DOMAIN-CONTAINING PROTEIN 63"/>
    <property type="match status" value="1"/>
</dbReference>
<evidence type="ECO:0000256" key="3">
    <source>
        <dbReference type="SAM" id="MobiDB-lite"/>
    </source>
</evidence>
<accession>F2UAT2</accession>
<dbReference type="KEGG" id="sre:PTSG_05202"/>
<reference evidence="5" key="1">
    <citation type="submission" date="2009-08" db="EMBL/GenBank/DDBJ databases">
        <title>Annotation of Salpingoeca rosetta.</title>
        <authorList>
            <consortium name="The Broad Institute Genome Sequencing Platform"/>
            <person name="Russ C."/>
            <person name="Cuomo C."/>
            <person name="Burger G."/>
            <person name="Gray M.W."/>
            <person name="Holland P.W.H."/>
            <person name="King N."/>
            <person name="Lang F.B.F."/>
            <person name="Roger A.J."/>
            <person name="Ruiz-Trillo I."/>
            <person name="Young S.K."/>
            <person name="Zeng Q."/>
            <person name="Gargeya S."/>
            <person name="Alvarado L."/>
            <person name="Berlin A."/>
            <person name="Chapman S.B."/>
            <person name="Chen Z."/>
            <person name="Freedman E."/>
            <person name="Gellesch M."/>
            <person name="Goldberg J."/>
            <person name="Griggs A."/>
            <person name="Gujja S."/>
            <person name="Heilman E."/>
            <person name="Heiman D."/>
            <person name="Howarth C."/>
            <person name="Mehta T."/>
            <person name="Neiman D."/>
            <person name="Pearson M."/>
            <person name="Roberts A."/>
            <person name="Saif S."/>
            <person name="Shea T."/>
            <person name="Shenoy N."/>
            <person name="Sisk P."/>
            <person name="Stolte C."/>
            <person name="Sykes S."/>
            <person name="White J."/>
            <person name="Yandava C."/>
            <person name="Haas B."/>
            <person name="Nusbaum C."/>
            <person name="Birren B."/>
        </authorList>
    </citation>
    <scope>NUCLEOTIDE SEQUENCE [LARGE SCALE GENOMIC DNA]</scope>
    <source>
        <strain evidence="5">ATCC 50818</strain>
    </source>
</reference>
<keyword evidence="6" id="KW-1185">Reference proteome</keyword>
<evidence type="ECO:0000313" key="6">
    <source>
        <dbReference type="Proteomes" id="UP000007799"/>
    </source>
</evidence>
<keyword evidence="1 2" id="KW-0175">Coiled coil</keyword>
<feature type="region of interest" description="Disordered" evidence="3">
    <location>
        <begin position="371"/>
        <end position="401"/>
    </location>
</feature>
<dbReference type="PANTHER" id="PTHR21694:SF18">
    <property type="entry name" value="COILED-COIL DOMAIN-CONTAINING PROTEIN 63"/>
    <property type="match status" value="1"/>
</dbReference>
<name>F2UAT2_SALR5</name>
<dbReference type="Proteomes" id="UP000007799">
    <property type="component" value="Unassembled WGS sequence"/>
</dbReference>
<feature type="coiled-coil region" evidence="2">
    <location>
        <begin position="37"/>
        <end position="64"/>
    </location>
</feature>
<dbReference type="Pfam" id="PF21773">
    <property type="entry name" value="ODAD1_CC"/>
    <property type="match status" value="1"/>
</dbReference>
<organism evidence="6">
    <name type="scientific">Salpingoeca rosetta (strain ATCC 50818 / BSB-021)</name>
    <dbReference type="NCBI Taxonomy" id="946362"/>
    <lineage>
        <taxon>Eukaryota</taxon>
        <taxon>Choanoflagellata</taxon>
        <taxon>Craspedida</taxon>
        <taxon>Salpingoecidae</taxon>
        <taxon>Salpingoeca</taxon>
    </lineage>
</organism>
<feature type="coiled-coil region" evidence="2">
    <location>
        <begin position="316"/>
        <end position="354"/>
    </location>
</feature>
<dbReference type="OrthoDB" id="6766775at2759"/>
<dbReference type="AlphaFoldDB" id="F2UAT2"/>
<evidence type="ECO:0000256" key="1">
    <source>
        <dbReference type="ARBA" id="ARBA00023054"/>
    </source>
</evidence>
<evidence type="ECO:0000313" key="5">
    <source>
        <dbReference type="EMBL" id="EGD73498.1"/>
    </source>
</evidence>
<dbReference type="GeneID" id="16074359"/>
<gene>
    <name evidence="5" type="ORF">PTSG_05202</name>
</gene>
<feature type="coiled-coil region" evidence="2">
    <location>
        <begin position="204"/>
        <end position="242"/>
    </location>
</feature>
<dbReference type="OMA" id="ECASYAK"/>
<feature type="coiled-coil region" evidence="2">
    <location>
        <begin position="89"/>
        <end position="175"/>
    </location>
</feature>